<dbReference type="AlphaFoldDB" id="A0A316YVH7"/>
<dbReference type="Gene3D" id="3.40.50.1220">
    <property type="entry name" value="TPP-binding domain"/>
    <property type="match status" value="1"/>
</dbReference>
<evidence type="ECO:0000259" key="13">
    <source>
        <dbReference type="Pfam" id="PF02775"/>
    </source>
</evidence>
<dbReference type="Pfam" id="PF02776">
    <property type="entry name" value="TPP_enzyme_N"/>
    <property type="match status" value="1"/>
</dbReference>
<dbReference type="InterPro" id="IPR029035">
    <property type="entry name" value="DHS-like_NAD/FAD-binding_dom"/>
</dbReference>
<evidence type="ECO:0000256" key="8">
    <source>
        <dbReference type="ARBA" id="ARBA00023239"/>
    </source>
</evidence>
<dbReference type="OrthoDB" id="3970464at2759"/>
<keyword evidence="8" id="KW-0456">Lyase</keyword>
<evidence type="ECO:0000256" key="7">
    <source>
        <dbReference type="ARBA" id="ARBA00023052"/>
    </source>
</evidence>
<comment type="cofactor">
    <cofactor evidence="9">
        <name>Mg(2+)</name>
        <dbReference type="ChEBI" id="CHEBI:18420"/>
    </cofactor>
    <text evidence="9">Binds 1 Mg(2+) per subunit.</text>
</comment>
<keyword evidence="16" id="KW-1185">Reference proteome</keyword>
<reference evidence="15 16" key="1">
    <citation type="journal article" date="2018" name="Mol. Biol. Evol.">
        <title>Broad Genomic Sampling Reveals a Smut Pathogenic Ancestry of the Fungal Clade Ustilaginomycotina.</title>
        <authorList>
            <person name="Kijpornyongpan T."/>
            <person name="Mondo S.J."/>
            <person name="Barry K."/>
            <person name="Sandor L."/>
            <person name="Lee J."/>
            <person name="Lipzen A."/>
            <person name="Pangilinan J."/>
            <person name="LaButti K."/>
            <person name="Hainaut M."/>
            <person name="Henrissat B."/>
            <person name="Grigoriev I.V."/>
            <person name="Spatafora J.W."/>
            <person name="Aime M.C."/>
        </authorList>
    </citation>
    <scope>NUCLEOTIDE SEQUENCE [LARGE SCALE GENOMIC DNA]</scope>
    <source>
        <strain evidence="15 16">MCA 4198</strain>
    </source>
</reference>
<evidence type="ECO:0000259" key="14">
    <source>
        <dbReference type="Pfam" id="PF02776"/>
    </source>
</evidence>
<dbReference type="InParanoid" id="A0A316YVH7"/>
<feature type="coiled-coil region" evidence="11">
    <location>
        <begin position="361"/>
        <end position="388"/>
    </location>
</feature>
<comment type="subcellular location">
    <subcellularLocation>
        <location evidence="2">Mitochondrion</location>
    </subcellularLocation>
</comment>
<dbReference type="GO" id="GO:0000949">
    <property type="term" value="P:aromatic amino acid family catabolic process to alcohol via Ehrlich pathway"/>
    <property type="evidence" value="ECO:0007669"/>
    <property type="project" value="TreeGrafter"/>
</dbReference>
<dbReference type="CDD" id="cd07038">
    <property type="entry name" value="TPP_PYR_PDC_IPDC_like"/>
    <property type="match status" value="1"/>
</dbReference>
<dbReference type="InterPro" id="IPR047213">
    <property type="entry name" value="TPP_PYR_PDC_IPDC-like"/>
</dbReference>
<dbReference type="Pfam" id="PF02775">
    <property type="entry name" value="TPP_enzyme_C"/>
    <property type="match status" value="1"/>
</dbReference>
<dbReference type="InterPro" id="IPR047214">
    <property type="entry name" value="TPP_PDC_IPDC"/>
</dbReference>
<evidence type="ECO:0000256" key="10">
    <source>
        <dbReference type="RuleBase" id="RU362132"/>
    </source>
</evidence>
<dbReference type="InterPro" id="IPR011766">
    <property type="entry name" value="TPP_enzyme_TPP-bd"/>
</dbReference>
<dbReference type="GeneID" id="37045266"/>
<feature type="domain" description="Thiamine pyrophosphate enzyme N-terminal TPP-binding" evidence="14">
    <location>
        <begin position="7"/>
        <end position="131"/>
    </location>
</feature>
<dbReference type="SUPFAM" id="SSF52467">
    <property type="entry name" value="DHS-like NAD/FAD-binding domain"/>
    <property type="match status" value="1"/>
</dbReference>
<feature type="binding site" evidence="9">
    <location>
        <position position="506"/>
    </location>
    <ligand>
        <name>Mg(2+)</name>
        <dbReference type="ChEBI" id="CHEBI:18420"/>
    </ligand>
</feature>
<dbReference type="EMBL" id="KZ819634">
    <property type="protein sequence ID" value="PWN93122.1"/>
    <property type="molecule type" value="Genomic_DNA"/>
</dbReference>
<evidence type="ECO:0000256" key="3">
    <source>
        <dbReference type="ARBA" id="ARBA00007812"/>
    </source>
</evidence>
<proteinExistence type="inferred from homology"/>
<dbReference type="PIRSF" id="PIRSF036565">
    <property type="entry name" value="Pyruvt_ip_decrb"/>
    <property type="match status" value="1"/>
</dbReference>
<organism evidence="15 16">
    <name type="scientific">Acaromyces ingoldii</name>
    <dbReference type="NCBI Taxonomy" id="215250"/>
    <lineage>
        <taxon>Eukaryota</taxon>
        <taxon>Fungi</taxon>
        <taxon>Dikarya</taxon>
        <taxon>Basidiomycota</taxon>
        <taxon>Ustilaginomycotina</taxon>
        <taxon>Exobasidiomycetes</taxon>
        <taxon>Exobasidiales</taxon>
        <taxon>Cryptobasidiaceae</taxon>
        <taxon>Acaromyces</taxon>
    </lineage>
</organism>
<dbReference type="FunCoup" id="A0A316YVH7">
    <property type="interactions" value="102"/>
</dbReference>
<evidence type="ECO:0000256" key="11">
    <source>
        <dbReference type="SAM" id="Coils"/>
    </source>
</evidence>
<accession>A0A316YVH7</accession>
<dbReference type="Gene3D" id="3.40.50.970">
    <property type="match status" value="2"/>
</dbReference>
<keyword evidence="4 9" id="KW-0479">Metal-binding</keyword>
<dbReference type="GO" id="GO:0004737">
    <property type="term" value="F:pyruvate decarboxylase activity"/>
    <property type="evidence" value="ECO:0007669"/>
    <property type="project" value="TreeGrafter"/>
</dbReference>
<dbReference type="Proteomes" id="UP000245768">
    <property type="component" value="Unassembled WGS sequence"/>
</dbReference>
<dbReference type="PANTHER" id="PTHR43452">
    <property type="entry name" value="PYRUVATE DECARBOXYLASE"/>
    <property type="match status" value="1"/>
</dbReference>
<dbReference type="FunFam" id="3.40.50.970:FF:000024">
    <property type="entry name" value="Pyruvate decarboxylase isozyme"/>
    <property type="match status" value="1"/>
</dbReference>
<dbReference type="GO" id="GO:0005829">
    <property type="term" value="C:cytosol"/>
    <property type="evidence" value="ECO:0007669"/>
    <property type="project" value="TreeGrafter"/>
</dbReference>
<evidence type="ECO:0000256" key="4">
    <source>
        <dbReference type="ARBA" id="ARBA00022723"/>
    </source>
</evidence>
<keyword evidence="11" id="KW-0175">Coiled coil</keyword>
<dbReference type="GO" id="GO:0030976">
    <property type="term" value="F:thiamine pyrophosphate binding"/>
    <property type="evidence" value="ECO:0007669"/>
    <property type="project" value="InterPro"/>
</dbReference>
<evidence type="ECO:0000259" key="12">
    <source>
        <dbReference type="Pfam" id="PF00205"/>
    </source>
</evidence>
<dbReference type="FunFam" id="3.40.50.970:FF:000019">
    <property type="entry name" value="Pyruvate decarboxylase isozyme"/>
    <property type="match status" value="1"/>
</dbReference>
<feature type="domain" description="Thiamine pyrophosphate enzyme central" evidence="12">
    <location>
        <begin position="224"/>
        <end position="342"/>
    </location>
</feature>
<dbReference type="PANTHER" id="PTHR43452:SF30">
    <property type="entry name" value="PYRUVATE DECARBOXYLASE ISOZYME 1-RELATED"/>
    <property type="match status" value="1"/>
</dbReference>
<keyword evidence="7 10" id="KW-0786">Thiamine pyrophosphate</keyword>
<protein>
    <submittedName>
        <fullName evidence="15">Putative PDC1-pyruvate decarboxylase, isozyme 1</fullName>
    </submittedName>
</protein>
<sequence>MSQGKEMHLGNFLLSRLAELGAKTIQGVPGDYNMGFLDQIEDHPQVRWCGNANELNAAYSADGYARTAFPGHNGLDKTTTTGRGKVGVVVTTFGVGELSALNGIAGCFAERLPVVHIVGTPSTSAQGDHALLHHTLGDGRFDAFEEMSRKISIASVRLGDFKDDATGAVTAIDRALTVGFRQARPIYISLPTDLVNMTVPASSLEKKLSLDEEADDADAGKACLEEVVSRIKRAKDPIILVDACTIRHGCLQEAHQLVNESGLPVFSTPMGKGAIDETHPQFGGIYVGTNTEPAIKELVESSDLIISLGALLSDFNTANFSYRTPRSNTIEFHSTRVMVGHATYQGVSMKNILPRVTSAISGDLSKRLAETKKQLNKYENRLPSREEEGENAGPDGQAISQEWLWPRIGQFLKPSDQIIAETGTSAFGSLAIRLPGSKIPSFHAQILWGSIGWSVGACLGISLASREENLGRVMLFVGDGSLQLTVQEISTMVREGLTPILFVLSNEGYEIERKIHGPQRSYNNVATWDHEKLLESFADPLRDSSVGGDRQNFKESHEHDIKPSETKYYAVKTKKQLEDLLNDEAFNKADKLQLVEIYMRRGDAPKALLGQAKTTQASNRY</sequence>
<evidence type="ECO:0000313" key="15">
    <source>
        <dbReference type="EMBL" id="PWN93122.1"/>
    </source>
</evidence>
<evidence type="ECO:0000313" key="16">
    <source>
        <dbReference type="Proteomes" id="UP000245768"/>
    </source>
</evidence>
<feature type="binding site" evidence="9">
    <location>
        <position position="479"/>
    </location>
    <ligand>
        <name>Mg(2+)</name>
        <dbReference type="ChEBI" id="CHEBI:18420"/>
    </ligand>
</feature>
<keyword evidence="15" id="KW-0670">Pyruvate</keyword>
<evidence type="ECO:0000256" key="2">
    <source>
        <dbReference type="ARBA" id="ARBA00004173"/>
    </source>
</evidence>
<dbReference type="InterPro" id="IPR012001">
    <property type="entry name" value="Thiamin_PyroP_enz_TPP-bd_dom"/>
</dbReference>
<dbReference type="STRING" id="215250.A0A316YVH7"/>
<name>A0A316YVH7_9BASI</name>
<evidence type="ECO:0000256" key="6">
    <source>
        <dbReference type="ARBA" id="ARBA00022842"/>
    </source>
</evidence>
<comment type="cofactor">
    <cofactor evidence="1">
        <name>thiamine diphosphate</name>
        <dbReference type="ChEBI" id="CHEBI:58937"/>
    </cofactor>
</comment>
<dbReference type="GO" id="GO:0000287">
    <property type="term" value="F:magnesium ion binding"/>
    <property type="evidence" value="ECO:0007669"/>
    <property type="project" value="InterPro"/>
</dbReference>
<dbReference type="GO" id="GO:0005739">
    <property type="term" value="C:mitochondrion"/>
    <property type="evidence" value="ECO:0007669"/>
    <property type="project" value="UniProtKB-SubCell"/>
</dbReference>
<dbReference type="RefSeq" id="XP_025380320.1">
    <property type="nucleotide sequence ID" value="XM_025523350.1"/>
</dbReference>
<keyword evidence="6 9" id="KW-0460">Magnesium</keyword>
<keyword evidence="5" id="KW-0210">Decarboxylase</keyword>
<dbReference type="Pfam" id="PF00205">
    <property type="entry name" value="TPP_enzyme_M"/>
    <property type="match status" value="1"/>
</dbReference>
<evidence type="ECO:0000256" key="1">
    <source>
        <dbReference type="ARBA" id="ARBA00001964"/>
    </source>
</evidence>
<dbReference type="CDD" id="cd02005">
    <property type="entry name" value="TPP_PDC_IPDC"/>
    <property type="match status" value="1"/>
</dbReference>
<feature type="domain" description="Thiamine pyrophosphate enzyme TPP-binding" evidence="13">
    <location>
        <begin position="437"/>
        <end position="536"/>
    </location>
</feature>
<evidence type="ECO:0000256" key="5">
    <source>
        <dbReference type="ARBA" id="ARBA00022793"/>
    </source>
</evidence>
<dbReference type="InterPro" id="IPR012110">
    <property type="entry name" value="PDC/IPDC-like"/>
</dbReference>
<dbReference type="GO" id="GO:0005634">
    <property type="term" value="C:nucleus"/>
    <property type="evidence" value="ECO:0007669"/>
    <property type="project" value="TreeGrafter"/>
</dbReference>
<comment type="similarity">
    <text evidence="3 10">Belongs to the TPP enzyme family.</text>
</comment>
<feature type="binding site" evidence="9">
    <location>
        <position position="508"/>
    </location>
    <ligand>
        <name>Mg(2+)</name>
        <dbReference type="ChEBI" id="CHEBI:18420"/>
    </ligand>
</feature>
<dbReference type="InterPro" id="IPR012000">
    <property type="entry name" value="Thiamin_PyroP_enz_cen_dom"/>
</dbReference>
<dbReference type="SUPFAM" id="SSF52518">
    <property type="entry name" value="Thiamin diphosphate-binding fold (THDP-binding)"/>
    <property type="match status" value="2"/>
</dbReference>
<gene>
    <name evidence="15" type="ORF">FA10DRAFT_277031</name>
</gene>
<dbReference type="InterPro" id="IPR029061">
    <property type="entry name" value="THDP-binding"/>
</dbReference>
<evidence type="ECO:0000256" key="9">
    <source>
        <dbReference type="PIRSR" id="PIRSR036565-2"/>
    </source>
</evidence>